<keyword evidence="5" id="KW-1185">Reference proteome</keyword>
<dbReference type="EMBL" id="GG662245">
    <property type="protein sequence ID" value="EAS07177.2"/>
    <property type="molecule type" value="Genomic_DNA"/>
</dbReference>
<reference evidence="5" key="1">
    <citation type="journal article" date="2006" name="PLoS Biol.">
        <title>Macronuclear genome sequence of the ciliate Tetrahymena thermophila, a model eukaryote.</title>
        <authorList>
            <person name="Eisen J.A."/>
            <person name="Coyne R.S."/>
            <person name="Wu M."/>
            <person name="Wu D."/>
            <person name="Thiagarajan M."/>
            <person name="Wortman J.R."/>
            <person name="Badger J.H."/>
            <person name="Ren Q."/>
            <person name="Amedeo P."/>
            <person name="Jones K.M."/>
            <person name="Tallon L.J."/>
            <person name="Delcher A.L."/>
            <person name="Salzberg S.L."/>
            <person name="Silva J.C."/>
            <person name="Haas B.J."/>
            <person name="Majoros W.H."/>
            <person name="Farzad M."/>
            <person name="Carlton J.M."/>
            <person name="Smith R.K. Jr."/>
            <person name="Garg J."/>
            <person name="Pearlman R.E."/>
            <person name="Karrer K.M."/>
            <person name="Sun L."/>
            <person name="Manning G."/>
            <person name="Elde N.C."/>
            <person name="Turkewitz A.P."/>
            <person name="Asai D.J."/>
            <person name="Wilkes D.E."/>
            <person name="Wang Y."/>
            <person name="Cai H."/>
            <person name="Collins K."/>
            <person name="Stewart B.A."/>
            <person name="Lee S.R."/>
            <person name="Wilamowska K."/>
            <person name="Weinberg Z."/>
            <person name="Ruzzo W.L."/>
            <person name="Wloga D."/>
            <person name="Gaertig J."/>
            <person name="Frankel J."/>
            <person name="Tsao C.-C."/>
            <person name="Gorovsky M.A."/>
            <person name="Keeling P.J."/>
            <person name="Waller R.F."/>
            <person name="Patron N.J."/>
            <person name="Cherry J.M."/>
            <person name="Stover N.A."/>
            <person name="Krieger C.J."/>
            <person name="del Toro C."/>
            <person name="Ryder H.F."/>
            <person name="Williamson S.C."/>
            <person name="Barbeau R.A."/>
            <person name="Hamilton E.P."/>
            <person name="Orias E."/>
        </authorList>
    </citation>
    <scope>NUCLEOTIDE SEQUENCE [LARGE SCALE GENOMIC DNA]</scope>
    <source>
        <strain evidence="5">SB210</strain>
    </source>
</reference>
<dbReference type="PANTHER" id="PTHR10366:SF564">
    <property type="entry name" value="STEROL-4-ALPHA-CARBOXYLATE 3-DEHYDROGENASE, DECARBOXYLATING"/>
    <property type="match status" value="1"/>
</dbReference>
<dbReference type="GO" id="GO:0016616">
    <property type="term" value="F:oxidoreductase activity, acting on the CH-OH group of donors, NAD or NADP as acceptor"/>
    <property type="evidence" value="ECO:0007669"/>
    <property type="project" value="TreeGrafter"/>
</dbReference>
<name>I7MB24_TETTS</name>
<dbReference type="PANTHER" id="PTHR10366">
    <property type="entry name" value="NAD DEPENDENT EPIMERASE/DEHYDRATASE"/>
    <property type="match status" value="1"/>
</dbReference>
<evidence type="ECO:0000313" key="4">
    <source>
        <dbReference type="EMBL" id="EAS07177.2"/>
    </source>
</evidence>
<feature type="domain" description="NAD-dependent epimerase/dehydratase" evidence="3">
    <location>
        <begin position="12"/>
        <end position="241"/>
    </location>
</feature>
<dbReference type="eggNOG" id="KOG1502">
    <property type="taxonomic scope" value="Eukaryota"/>
</dbReference>
<protein>
    <submittedName>
        <fullName evidence="4">Cinnamoyl-CoA reductase</fullName>
    </submittedName>
</protein>
<dbReference type="KEGG" id="tet:TTHERM_00647100"/>
<dbReference type="GeneID" id="7833618"/>
<dbReference type="SUPFAM" id="SSF51735">
    <property type="entry name" value="NAD(P)-binding Rossmann-fold domains"/>
    <property type="match status" value="1"/>
</dbReference>
<dbReference type="InterPro" id="IPR036291">
    <property type="entry name" value="NAD(P)-bd_dom_sf"/>
</dbReference>
<dbReference type="AlphaFoldDB" id="I7MB24"/>
<dbReference type="Gene3D" id="3.40.50.720">
    <property type="entry name" value="NAD(P)-binding Rossmann-like Domain"/>
    <property type="match status" value="1"/>
</dbReference>
<dbReference type="Proteomes" id="UP000009168">
    <property type="component" value="Unassembled WGS sequence"/>
</dbReference>
<dbReference type="STRING" id="312017.I7MB24"/>
<comment type="similarity">
    <text evidence="2">Belongs to the NAD(P)-dependent epimerase/dehydratase family. Dihydroflavonol-4-reductase subfamily.</text>
</comment>
<evidence type="ECO:0000256" key="2">
    <source>
        <dbReference type="ARBA" id="ARBA00023445"/>
    </source>
</evidence>
<dbReference type="InterPro" id="IPR050425">
    <property type="entry name" value="NAD(P)_dehydrat-like"/>
</dbReference>
<evidence type="ECO:0000259" key="3">
    <source>
        <dbReference type="Pfam" id="PF01370"/>
    </source>
</evidence>
<evidence type="ECO:0000256" key="1">
    <source>
        <dbReference type="ARBA" id="ARBA00023002"/>
    </source>
</evidence>
<dbReference type="Pfam" id="PF01370">
    <property type="entry name" value="Epimerase"/>
    <property type="match status" value="1"/>
</dbReference>
<accession>I7MB24</accession>
<dbReference type="OrthoDB" id="442325at2759"/>
<dbReference type="InterPro" id="IPR001509">
    <property type="entry name" value="Epimerase_deHydtase"/>
</dbReference>
<dbReference type="InParanoid" id="I7MB24"/>
<evidence type="ECO:0000313" key="5">
    <source>
        <dbReference type="Proteomes" id="UP000009168"/>
    </source>
</evidence>
<sequence length="363" mass="41413">MNQIRDNSQIRVLLTGASGYLAGHVLNNLLERGYKVRGTVRSLQNPKKVDHLYKINPSKRNNLELVEADLSNKESWDAVMKDVDYVVHTASPFPQTVPKNEDDLIKPAVQGTEAVFEAALKHGVKKIVMTSSIASVFTGVTHKNSFTSDDWSNLAQSPPYEKSKTLAEKKAWEIYEKNRSKIQMTIILPGYIQGPSFHSNDYVSADFILKVMKNELPGIPKVSFATIDVRDCALAHVIPLDEDKLELTNGKRYLLTEGTYWMYDLIQILKEEFSKYKYKFASFTVESKLLLSIAGCMDKQVELIKPFFQRRIIFDNTPTMKDLNIHFRFHKTTIIEFAYDLIKKGCIPNKLPKEVQISPEQNC</sequence>
<dbReference type="CDD" id="cd05227">
    <property type="entry name" value="AR_SDR_e"/>
    <property type="match status" value="1"/>
</dbReference>
<dbReference type="FunFam" id="3.40.50.720:FF:000336">
    <property type="entry name" value="Aldehyde reductase"/>
    <property type="match status" value="1"/>
</dbReference>
<proteinExistence type="inferred from homology"/>
<gene>
    <name evidence="4" type="ORF">TTHERM_00647100</name>
</gene>
<keyword evidence="1" id="KW-0560">Oxidoreductase</keyword>
<organism evidence="4 5">
    <name type="scientific">Tetrahymena thermophila (strain SB210)</name>
    <dbReference type="NCBI Taxonomy" id="312017"/>
    <lineage>
        <taxon>Eukaryota</taxon>
        <taxon>Sar</taxon>
        <taxon>Alveolata</taxon>
        <taxon>Ciliophora</taxon>
        <taxon>Intramacronucleata</taxon>
        <taxon>Oligohymenophorea</taxon>
        <taxon>Hymenostomatida</taxon>
        <taxon>Tetrahymenina</taxon>
        <taxon>Tetrahymenidae</taxon>
        <taxon>Tetrahymena</taxon>
    </lineage>
</organism>
<dbReference type="RefSeq" id="XP_001027419.2">
    <property type="nucleotide sequence ID" value="XM_001027419.2"/>
</dbReference>